<name>A0A834MCK4_RHYFE</name>
<dbReference type="EMBL" id="JAACXV010011621">
    <property type="protein sequence ID" value="KAF7275010.1"/>
    <property type="molecule type" value="Genomic_DNA"/>
</dbReference>
<keyword evidence="2" id="KW-1185">Reference proteome</keyword>
<dbReference type="AlphaFoldDB" id="A0A834MCK4"/>
<evidence type="ECO:0000313" key="1">
    <source>
        <dbReference type="EMBL" id="KAF7275010.1"/>
    </source>
</evidence>
<reference evidence="1" key="1">
    <citation type="submission" date="2020-08" db="EMBL/GenBank/DDBJ databases">
        <title>Genome sequencing and assembly of the red palm weevil Rhynchophorus ferrugineus.</title>
        <authorList>
            <person name="Dias G.B."/>
            <person name="Bergman C.M."/>
            <person name="Manee M."/>
        </authorList>
    </citation>
    <scope>NUCLEOTIDE SEQUENCE</scope>
    <source>
        <strain evidence="1">AA-2017</strain>
        <tissue evidence="1">Whole larva</tissue>
    </source>
</reference>
<organism evidence="1 2">
    <name type="scientific">Rhynchophorus ferrugineus</name>
    <name type="common">Red palm weevil</name>
    <name type="synonym">Curculio ferrugineus</name>
    <dbReference type="NCBI Taxonomy" id="354439"/>
    <lineage>
        <taxon>Eukaryota</taxon>
        <taxon>Metazoa</taxon>
        <taxon>Ecdysozoa</taxon>
        <taxon>Arthropoda</taxon>
        <taxon>Hexapoda</taxon>
        <taxon>Insecta</taxon>
        <taxon>Pterygota</taxon>
        <taxon>Neoptera</taxon>
        <taxon>Endopterygota</taxon>
        <taxon>Coleoptera</taxon>
        <taxon>Polyphaga</taxon>
        <taxon>Cucujiformia</taxon>
        <taxon>Curculionidae</taxon>
        <taxon>Dryophthorinae</taxon>
        <taxon>Rhynchophorus</taxon>
    </lineage>
</organism>
<protein>
    <submittedName>
        <fullName evidence="1">Uncharacterized protein</fullName>
    </submittedName>
</protein>
<sequence length="55" mass="6251">TETTSTTTVKPADHQIEKRSPIDYIEPILSLASKAYNEYMDPGLKKNFEKPPSIR</sequence>
<proteinExistence type="predicted"/>
<dbReference type="Proteomes" id="UP000625711">
    <property type="component" value="Unassembled WGS sequence"/>
</dbReference>
<gene>
    <name evidence="1" type="ORF">GWI33_012273</name>
</gene>
<evidence type="ECO:0000313" key="2">
    <source>
        <dbReference type="Proteomes" id="UP000625711"/>
    </source>
</evidence>
<comment type="caution">
    <text evidence="1">The sequence shown here is derived from an EMBL/GenBank/DDBJ whole genome shotgun (WGS) entry which is preliminary data.</text>
</comment>
<dbReference type="OrthoDB" id="6775489at2759"/>
<accession>A0A834MCK4</accession>
<feature type="non-terminal residue" evidence="1">
    <location>
        <position position="1"/>
    </location>
</feature>